<feature type="domain" description="SpoVT-AbrB" evidence="8">
    <location>
        <begin position="5"/>
        <end position="47"/>
    </location>
</feature>
<dbReference type="SUPFAM" id="SSF89447">
    <property type="entry name" value="AbrB/MazE/MraZ-like"/>
    <property type="match status" value="1"/>
</dbReference>
<sequence>MFIGEYTHNIDDKNRFSLPARFREALGRKVVVTRGKDHCLFLYPSGTWLQISQEVKKLGHIETDPRFARFTFAGASEVEIDAMGRILVPEFLREFAGLGNSIVITGVHDRVEIWNASRWAAYRKKLENEYA</sequence>
<keyword evidence="5 7" id="KW-0238">DNA-binding</keyword>
<evidence type="ECO:0000256" key="3">
    <source>
        <dbReference type="ARBA" id="ARBA00022737"/>
    </source>
</evidence>
<dbReference type="InterPro" id="IPR038619">
    <property type="entry name" value="MraZ_sf"/>
</dbReference>
<dbReference type="PANTHER" id="PTHR34701">
    <property type="entry name" value="TRANSCRIPTIONAL REGULATOR MRAZ"/>
    <property type="match status" value="1"/>
</dbReference>
<evidence type="ECO:0000256" key="7">
    <source>
        <dbReference type="HAMAP-Rule" id="MF_01008"/>
    </source>
</evidence>
<accession>A0A1G2T2T5</accession>
<dbReference type="InterPro" id="IPR035644">
    <property type="entry name" value="MraZ_C"/>
</dbReference>
<dbReference type="PROSITE" id="PS51740">
    <property type="entry name" value="SPOVT_ABRB"/>
    <property type="match status" value="2"/>
</dbReference>
<dbReference type="HAMAP" id="MF_01008">
    <property type="entry name" value="MraZ"/>
    <property type="match status" value="1"/>
</dbReference>
<name>A0A1G2T2T5_9BACT</name>
<evidence type="ECO:0000313" key="9">
    <source>
        <dbReference type="EMBL" id="OHA91318.1"/>
    </source>
</evidence>
<dbReference type="EMBL" id="MHVJ01000013">
    <property type="protein sequence ID" value="OHA91318.1"/>
    <property type="molecule type" value="Genomic_DNA"/>
</dbReference>
<dbReference type="Pfam" id="PF02381">
    <property type="entry name" value="MraZ"/>
    <property type="match status" value="2"/>
</dbReference>
<evidence type="ECO:0000256" key="5">
    <source>
        <dbReference type="ARBA" id="ARBA00023125"/>
    </source>
</evidence>
<feature type="domain" description="SpoVT-AbrB" evidence="8">
    <location>
        <begin position="75"/>
        <end position="118"/>
    </location>
</feature>
<dbReference type="InterPro" id="IPR037914">
    <property type="entry name" value="SpoVT-AbrB_sf"/>
</dbReference>
<evidence type="ECO:0000313" key="10">
    <source>
        <dbReference type="Proteomes" id="UP000178612"/>
    </source>
</evidence>
<dbReference type="GO" id="GO:2000143">
    <property type="term" value="P:negative regulation of DNA-templated transcription initiation"/>
    <property type="evidence" value="ECO:0007669"/>
    <property type="project" value="TreeGrafter"/>
</dbReference>
<evidence type="ECO:0000256" key="6">
    <source>
        <dbReference type="ARBA" id="ARBA00023163"/>
    </source>
</evidence>
<dbReference type="GO" id="GO:0003700">
    <property type="term" value="F:DNA-binding transcription factor activity"/>
    <property type="evidence" value="ECO:0007669"/>
    <property type="project" value="UniProtKB-UniRule"/>
</dbReference>
<comment type="caution">
    <text evidence="9">The sequence shown here is derived from an EMBL/GenBank/DDBJ whole genome shotgun (WGS) entry which is preliminary data.</text>
</comment>
<dbReference type="InterPro" id="IPR003444">
    <property type="entry name" value="MraZ"/>
</dbReference>
<comment type="similarity">
    <text evidence="7">Belongs to the MraZ family.</text>
</comment>
<keyword evidence="6 7" id="KW-0804">Transcription</keyword>
<evidence type="ECO:0000256" key="4">
    <source>
        <dbReference type="ARBA" id="ARBA00023015"/>
    </source>
</evidence>
<dbReference type="PANTHER" id="PTHR34701:SF1">
    <property type="entry name" value="TRANSCRIPTIONAL REGULATOR MRAZ"/>
    <property type="match status" value="1"/>
</dbReference>
<dbReference type="CDD" id="cd16321">
    <property type="entry name" value="MraZ_C"/>
    <property type="match status" value="1"/>
</dbReference>
<reference evidence="9 10" key="1">
    <citation type="journal article" date="2016" name="Nat. Commun.">
        <title>Thousands of microbial genomes shed light on interconnected biogeochemical processes in an aquifer system.</title>
        <authorList>
            <person name="Anantharaman K."/>
            <person name="Brown C.T."/>
            <person name="Hug L.A."/>
            <person name="Sharon I."/>
            <person name="Castelle C.J."/>
            <person name="Probst A.J."/>
            <person name="Thomas B.C."/>
            <person name="Singh A."/>
            <person name="Wilkins M.J."/>
            <person name="Karaoz U."/>
            <person name="Brodie E.L."/>
            <person name="Williams K.H."/>
            <person name="Hubbard S.S."/>
            <person name="Banfield J.F."/>
        </authorList>
    </citation>
    <scope>NUCLEOTIDE SEQUENCE [LARGE SCALE GENOMIC DNA]</scope>
</reference>
<keyword evidence="4 7" id="KW-0805">Transcription regulation</keyword>
<evidence type="ECO:0000259" key="8">
    <source>
        <dbReference type="PROSITE" id="PS51740"/>
    </source>
</evidence>
<dbReference type="Gene3D" id="3.40.1550.20">
    <property type="entry name" value="Transcriptional regulator MraZ domain"/>
    <property type="match status" value="1"/>
</dbReference>
<comment type="subcellular location">
    <subcellularLocation>
        <location evidence="7">Cytoplasm</location>
        <location evidence="7">Nucleoid</location>
    </subcellularLocation>
</comment>
<dbReference type="GO" id="GO:0005737">
    <property type="term" value="C:cytoplasm"/>
    <property type="evidence" value="ECO:0007669"/>
    <property type="project" value="UniProtKB-UniRule"/>
</dbReference>
<protein>
    <recommendedName>
        <fullName evidence="1 7">Transcriptional regulator MraZ</fullName>
    </recommendedName>
</protein>
<dbReference type="NCBIfam" id="TIGR00242">
    <property type="entry name" value="division/cell wall cluster transcriptional repressor MraZ"/>
    <property type="match status" value="1"/>
</dbReference>
<dbReference type="GO" id="GO:0009295">
    <property type="term" value="C:nucleoid"/>
    <property type="evidence" value="ECO:0007669"/>
    <property type="project" value="UniProtKB-SubCell"/>
</dbReference>
<dbReference type="AlphaFoldDB" id="A0A1G2T2T5"/>
<organism evidence="9 10">
    <name type="scientific">Candidatus Zambryskibacteria bacterium RIFCSPHIGHO2_01_FULL_49_18</name>
    <dbReference type="NCBI Taxonomy" id="1802740"/>
    <lineage>
        <taxon>Bacteria</taxon>
        <taxon>Candidatus Zambryskiibacteriota</taxon>
    </lineage>
</organism>
<dbReference type="Proteomes" id="UP000178612">
    <property type="component" value="Unassembled WGS sequence"/>
</dbReference>
<evidence type="ECO:0000256" key="2">
    <source>
        <dbReference type="ARBA" id="ARBA00022490"/>
    </source>
</evidence>
<keyword evidence="2 7" id="KW-0963">Cytoplasm</keyword>
<dbReference type="InterPro" id="IPR020603">
    <property type="entry name" value="MraZ_dom"/>
</dbReference>
<dbReference type="InterPro" id="IPR007159">
    <property type="entry name" value="SpoVT-AbrB_dom"/>
</dbReference>
<proteinExistence type="inferred from homology"/>
<dbReference type="GO" id="GO:0000976">
    <property type="term" value="F:transcription cis-regulatory region binding"/>
    <property type="evidence" value="ECO:0007669"/>
    <property type="project" value="TreeGrafter"/>
</dbReference>
<dbReference type="CDD" id="cd16320">
    <property type="entry name" value="MraZ_N"/>
    <property type="match status" value="1"/>
</dbReference>
<evidence type="ECO:0000256" key="1">
    <source>
        <dbReference type="ARBA" id="ARBA00013860"/>
    </source>
</evidence>
<gene>
    <name evidence="7" type="primary">mraZ</name>
    <name evidence="9" type="ORF">A2758_02560</name>
</gene>
<comment type="subunit">
    <text evidence="7">Forms oligomers.</text>
</comment>
<dbReference type="InterPro" id="IPR035642">
    <property type="entry name" value="MraZ_N"/>
</dbReference>
<keyword evidence="3" id="KW-0677">Repeat</keyword>